<protein>
    <recommendedName>
        <fullName evidence="2">DUF4388 domain-containing protein</fullName>
    </recommendedName>
</protein>
<comment type="caution">
    <text evidence="1">The sequence shown here is derived from an EMBL/GenBank/DDBJ whole genome shotgun (WGS) entry which is preliminary data.</text>
</comment>
<reference evidence="1" key="1">
    <citation type="journal article" date="2020" name="mSystems">
        <title>Genome- and Community-Level Interaction Insights into Carbon Utilization and Element Cycling Functions of Hydrothermarchaeota in Hydrothermal Sediment.</title>
        <authorList>
            <person name="Zhou Z."/>
            <person name="Liu Y."/>
            <person name="Xu W."/>
            <person name="Pan J."/>
            <person name="Luo Z.H."/>
            <person name="Li M."/>
        </authorList>
    </citation>
    <scope>NUCLEOTIDE SEQUENCE [LARGE SCALE GENOMIC DNA]</scope>
    <source>
        <strain evidence="1">HyVt-570</strain>
    </source>
</reference>
<dbReference type="Proteomes" id="UP000885759">
    <property type="component" value="Unassembled WGS sequence"/>
</dbReference>
<evidence type="ECO:0008006" key="2">
    <source>
        <dbReference type="Google" id="ProtNLM"/>
    </source>
</evidence>
<dbReference type="InterPro" id="IPR036388">
    <property type="entry name" value="WH-like_DNA-bd_sf"/>
</dbReference>
<gene>
    <name evidence="1" type="ORF">ENK37_04505</name>
</gene>
<proteinExistence type="predicted"/>
<dbReference type="Gene3D" id="1.10.10.10">
    <property type="entry name" value="Winged helix-like DNA-binding domain superfamily/Winged helix DNA-binding domain"/>
    <property type="match status" value="1"/>
</dbReference>
<name>A0A7C4VKA2_9DEIN</name>
<sequence>MELSGNLKELDFGQLINLIAHLEGVLELWNLPRRRTAQLYIKRKKLRCVRMNGVFLDPLQAKALIAELAGGSQAAFEFTAKPFRTPCNPPLNWPLDKMLLTLFTQYDERQRYIDRLPDPDRRFRLTVFANPDSSLFLRAASPLLQRQEGASAREIAHELRLPLDQVRYYLHKLQGRDKVEPAE</sequence>
<dbReference type="AlphaFoldDB" id="A0A7C4VKA2"/>
<organism evidence="1">
    <name type="scientific">Oceanithermus profundus</name>
    <dbReference type="NCBI Taxonomy" id="187137"/>
    <lineage>
        <taxon>Bacteria</taxon>
        <taxon>Thermotogati</taxon>
        <taxon>Deinococcota</taxon>
        <taxon>Deinococci</taxon>
        <taxon>Thermales</taxon>
        <taxon>Thermaceae</taxon>
        <taxon>Oceanithermus</taxon>
    </lineage>
</organism>
<dbReference type="EMBL" id="DRPZ01000124">
    <property type="protein sequence ID" value="HGY09302.1"/>
    <property type="molecule type" value="Genomic_DNA"/>
</dbReference>
<accession>A0A7C4VKA2</accession>
<evidence type="ECO:0000313" key="1">
    <source>
        <dbReference type="EMBL" id="HGY09302.1"/>
    </source>
</evidence>